<proteinExistence type="predicted"/>
<evidence type="ECO:0000256" key="2">
    <source>
        <dbReference type="SAM" id="Phobius"/>
    </source>
</evidence>
<name>A0A1H5GSM8_9ACTN</name>
<dbReference type="RefSeq" id="WP_069110530.1">
    <property type="nucleotide sequence ID" value="NZ_FNUC01000003.1"/>
</dbReference>
<gene>
    <name evidence="3" type="ORF">SAMN04488561_0645</name>
</gene>
<accession>A0A1H5GSM8</accession>
<evidence type="ECO:0000256" key="1">
    <source>
        <dbReference type="SAM" id="MobiDB-lite"/>
    </source>
</evidence>
<keyword evidence="4" id="KW-1185">Reference proteome</keyword>
<feature type="region of interest" description="Disordered" evidence="1">
    <location>
        <begin position="250"/>
        <end position="300"/>
    </location>
</feature>
<reference evidence="4" key="1">
    <citation type="submission" date="2016-10" db="EMBL/GenBank/DDBJ databases">
        <authorList>
            <person name="Varghese N."/>
            <person name="Submissions S."/>
        </authorList>
    </citation>
    <scope>NUCLEOTIDE SEQUENCE [LARGE SCALE GENOMIC DNA]</scope>
    <source>
        <strain evidence="4">DSM 45237</strain>
    </source>
</reference>
<keyword evidence="2" id="KW-1133">Transmembrane helix</keyword>
<feature type="region of interest" description="Disordered" evidence="1">
    <location>
        <begin position="71"/>
        <end position="96"/>
    </location>
</feature>
<keyword evidence="2" id="KW-0472">Membrane</keyword>
<keyword evidence="2" id="KW-0812">Transmembrane</keyword>
<feature type="transmembrane region" description="Helical" evidence="2">
    <location>
        <begin position="41"/>
        <end position="63"/>
    </location>
</feature>
<evidence type="ECO:0000313" key="4">
    <source>
        <dbReference type="Proteomes" id="UP000181980"/>
    </source>
</evidence>
<dbReference type="EMBL" id="FNUC01000003">
    <property type="protein sequence ID" value="SEE18732.1"/>
    <property type="molecule type" value="Genomic_DNA"/>
</dbReference>
<protein>
    <submittedName>
        <fullName evidence="3">Uncharacterized protein</fullName>
    </submittedName>
</protein>
<dbReference type="Proteomes" id="UP000181980">
    <property type="component" value="Unassembled WGS sequence"/>
</dbReference>
<evidence type="ECO:0000313" key="3">
    <source>
        <dbReference type="EMBL" id="SEE18732.1"/>
    </source>
</evidence>
<sequence length="447" mass="46675">MNDFDDDLRRLLGDDRLALTPRADAVDRIVRGARRRRAARVAATAAGSVGLVAAVTVGSFAVAGQFTAAPDPVQPAETPSVPTDDPTPAPSETPTAAAPVVVYPNEGIDGLTVGTKLADLENVDGVEITRYAPEDGYSELCYGEYRSPSAHGYISTRGTFGMVPDDLDPYYEVSTVSFDVPVATPEGITPGATETDLFAAYPNLDLYGKPDDGHRAVFEGEDIIQRGWDFPVTGGVVTEIVMEGLHQCQKAPILDPPTGGDEGEEEPADPPDGTEPADDPTETPGDTDTPGGGTEAGWSVDGDEILSPIRLGMTLAELQAVEGVQISTDGGGDGICYGSFTLGTQTGAISVRRDFGSDDPPEPAGSDDDYRVTYFSTSDPAATTPLGIGPGSTFEQVREAYPDVVTGDTFDAYVPDAGNPAVRWLFVSGDGETVASLGLDAGQNCWG</sequence>
<organism evidence="3 4">
    <name type="scientific">Jiangella alba</name>
    <dbReference type="NCBI Taxonomy" id="561176"/>
    <lineage>
        <taxon>Bacteria</taxon>
        <taxon>Bacillati</taxon>
        <taxon>Actinomycetota</taxon>
        <taxon>Actinomycetes</taxon>
        <taxon>Jiangellales</taxon>
        <taxon>Jiangellaceae</taxon>
        <taxon>Jiangella</taxon>
    </lineage>
</organism>
<dbReference type="AlphaFoldDB" id="A0A1H5GSM8"/>
<dbReference type="STRING" id="561176.SAMN04488561_0645"/>